<dbReference type="Gene3D" id="3.40.1440.10">
    <property type="entry name" value="GIY-YIG endonuclease"/>
    <property type="match status" value="1"/>
</dbReference>
<organism evidence="2 3">
    <name type="scientific">Pseudocalidococcus azoricus BACA0444</name>
    <dbReference type="NCBI Taxonomy" id="2918990"/>
    <lineage>
        <taxon>Bacteria</taxon>
        <taxon>Bacillati</taxon>
        <taxon>Cyanobacteriota</taxon>
        <taxon>Cyanophyceae</taxon>
        <taxon>Acaryochloridales</taxon>
        <taxon>Thermosynechococcaceae</taxon>
        <taxon>Pseudocalidococcus</taxon>
        <taxon>Pseudocalidococcus azoricus</taxon>
    </lineage>
</organism>
<keyword evidence="3" id="KW-1185">Reference proteome</keyword>
<protein>
    <recommendedName>
        <fullName evidence="1">GIY-YIG domain-containing protein</fullName>
    </recommendedName>
</protein>
<reference evidence="3" key="1">
    <citation type="submission" date="2023-07" db="EMBL/GenBank/DDBJ databases">
        <authorList>
            <person name="Luz R."/>
            <person name="Cordeiro R."/>
            <person name="Fonseca A."/>
            <person name="Goncalves V."/>
        </authorList>
    </citation>
    <scope>NUCLEOTIDE SEQUENCE [LARGE SCALE GENOMIC DNA]</scope>
    <source>
        <strain evidence="3">BACA0444</strain>
    </source>
</reference>
<evidence type="ECO:0000259" key="1">
    <source>
        <dbReference type="PROSITE" id="PS50164"/>
    </source>
</evidence>
<dbReference type="PROSITE" id="PS50164">
    <property type="entry name" value="GIY_YIG"/>
    <property type="match status" value="1"/>
</dbReference>
<dbReference type="RefSeq" id="WP_322878767.1">
    <property type="nucleotide sequence ID" value="NZ_JAVMIP010000013.1"/>
</dbReference>
<dbReference type="GO" id="GO:0006974">
    <property type="term" value="P:DNA damage response"/>
    <property type="evidence" value="ECO:0007669"/>
    <property type="project" value="TreeGrafter"/>
</dbReference>
<dbReference type="SUPFAM" id="SSF82771">
    <property type="entry name" value="GIY-YIG endonuclease"/>
    <property type="match status" value="1"/>
</dbReference>
<comment type="caution">
    <text evidence="2">The sequence shown here is derived from an EMBL/GenBank/DDBJ whole genome shotgun (WGS) entry which is preliminary data.</text>
</comment>
<evidence type="ECO:0000313" key="2">
    <source>
        <dbReference type="EMBL" id="MDS3861526.1"/>
    </source>
</evidence>
<dbReference type="Proteomes" id="UP001268256">
    <property type="component" value="Unassembled WGS sequence"/>
</dbReference>
<name>A0AAE4FSX0_9CYAN</name>
<evidence type="ECO:0000313" key="3">
    <source>
        <dbReference type="Proteomes" id="UP001268256"/>
    </source>
</evidence>
<dbReference type="InterPro" id="IPR000305">
    <property type="entry name" value="GIY-YIG_endonuc"/>
</dbReference>
<dbReference type="InterPro" id="IPR035901">
    <property type="entry name" value="GIY-YIG_endonuc_sf"/>
</dbReference>
<dbReference type="AlphaFoldDB" id="A0AAE4FSX0"/>
<dbReference type="CDD" id="cd00719">
    <property type="entry name" value="GIY-YIG_SF"/>
    <property type="match status" value="1"/>
</dbReference>
<sequence length="298" mass="35532">MEWKIWPSVEFEQRESLPSTPGIYVVVDASDKVWYVGLSTNLCSRWEGRKHHRHDQLKRTNMRRQYQIHWKSIPIHQLKETETEYISKFKPSLNFTQVKNYTRPNLSADEEFTRILKVITDKATNSPRYRSAVLGYYNQLEINKNDQLNEAISILIIIGYKDCNIIEKSYLKSQKRKGILFRDSWCAHKSYCHQDKLSINPLKIYSFSLNPVLYEFVAFSSISNWLEEHEDKLMLFDICNQPIFALKNPANLQEAITIQQENWDIYYSHFKRRRQLTHEDYIAYRMPELKPIEQLLGV</sequence>
<dbReference type="InterPro" id="IPR050066">
    <property type="entry name" value="UvrABC_protein_C"/>
</dbReference>
<dbReference type="EMBL" id="JAVMIP010000013">
    <property type="protein sequence ID" value="MDS3861526.1"/>
    <property type="molecule type" value="Genomic_DNA"/>
</dbReference>
<gene>
    <name evidence="2" type="ORF">RIF25_11985</name>
</gene>
<dbReference type="PANTHER" id="PTHR30562:SF1">
    <property type="entry name" value="UVRABC SYSTEM PROTEIN C"/>
    <property type="match status" value="1"/>
</dbReference>
<accession>A0AAE4FSX0</accession>
<proteinExistence type="predicted"/>
<feature type="domain" description="GIY-YIG" evidence="1">
    <location>
        <begin position="19"/>
        <end position="95"/>
    </location>
</feature>
<dbReference type="SMART" id="SM00465">
    <property type="entry name" value="GIYc"/>
    <property type="match status" value="1"/>
</dbReference>
<dbReference type="PANTHER" id="PTHR30562">
    <property type="entry name" value="UVRC/OXIDOREDUCTASE"/>
    <property type="match status" value="1"/>
</dbReference>
<dbReference type="GO" id="GO:0009380">
    <property type="term" value="C:excinuclease repair complex"/>
    <property type="evidence" value="ECO:0007669"/>
    <property type="project" value="TreeGrafter"/>
</dbReference>